<reference evidence="7" key="1">
    <citation type="submission" date="2018-03" db="EMBL/GenBank/DDBJ databases">
        <title>Genomic analysis of the strain SH-1 isolated from shrimp intestine.</title>
        <authorList>
            <person name="Kim Y.-S."/>
            <person name="Kim S.-E."/>
            <person name="Kim K.-H."/>
        </authorList>
    </citation>
    <scope>NUCLEOTIDE SEQUENCE [LARGE SCALE GENOMIC DNA]</scope>
    <source>
        <strain evidence="7">SH-1</strain>
    </source>
</reference>
<organism evidence="6 7">
    <name type="scientific">Pukyongiella litopenaei</name>
    <dbReference type="NCBI Taxonomy" id="2605946"/>
    <lineage>
        <taxon>Bacteria</taxon>
        <taxon>Pseudomonadati</taxon>
        <taxon>Pseudomonadota</taxon>
        <taxon>Alphaproteobacteria</taxon>
        <taxon>Rhodobacterales</taxon>
        <taxon>Paracoccaceae</taxon>
        <taxon>Pukyongiella</taxon>
    </lineage>
</organism>
<dbReference type="Proteomes" id="UP000237655">
    <property type="component" value="Chromosome"/>
</dbReference>
<evidence type="ECO:0000259" key="5">
    <source>
        <dbReference type="Pfam" id="PF00149"/>
    </source>
</evidence>
<dbReference type="EMBL" id="CP027665">
    <property type="protein sequence ID" value="AVO37807.1"/>
    <property type="molecule type" value="Genomic_DNA"/>
</dbReference>
<dbReference type="SUPFAM" id="SSF56300">
    <property type="entry name" value="Metallo-dependent phosphatases"/>
    <property type="match status" value="1"/>
</dbReference>
<dbReference type="Pfam" id="PF00149">
    <property type="entry name" value="Metallophos"/>
    <property type="match status" value="1"/>
</dbReference>
<dbReference type="KEGG" id="thas:C6Y53_08910"/>
<dbReference type="PANTHER" id="PTHR42988:SF2">
    <property type="entry name" value="CYCLIC NUCLEOTIDE PHOSPHODIESTERASE CBUA0032-RELATED"/>
    <property type="match status" value="1"/>
</dbReference>
<dbReference type="InterPro" id="IPR050884">
    <property type="entry name" value="CNP_phosphodiesterase-III"/>
</dbReference>
<comment type="similarity">
    <text evidence="4">Belongs to the cyclic nucleotide phosphodiesterase class-III family.</text>
</comment>
<keyword evidence="1" id="KW-0479">Metal-binding</keyword>
<feature type="domain" description="Calcineurin-like phosphoesterase" evidence="5">
    <location>
        <begin position="15"/>
        <end position="210"/>
    </location>
</feature>
<dbReference type="InterPro" id="IPR004843">
    <property type="entry name" value="Calcineurin-like_PHP"/>
</dbReference>
<evidence type="ECO:0000256" key="1">
    <source>
        <dbReference type="ARBA" id="ARBA00022723"/>
    </source>
</evidence>
<gene>
    <name evidence="6" type="ORF">C6Y53_08910</name>
</gene>
<keyword evidence="7" id="KW-1185">Reference proteome</keyword>
<dbReference type="InterPro" id="IPR029052">
    <property type="entry name" value="Metallo-depent_PP-like"/>
</dbReference>
<evidence type="ECO:0000313" key="7">
    <source>
        <dbReference type="Proteomes" id="UP000237655"/>
    </source>
</evidence>
<evidence type="ECO:0000313" key="6">
    <source>
        <dbReference type="EMBL" id="AVO37807.1"/>
    </source>
</evidence>
<dbReference type="AlphaFoldDB" id="A0A2S0MPP4"/>
<evidence type="ECO:0000256" key="2">
    <source>
        <dbReference type="ARBA" id="ARBA00022801"/>
    </source>
</evidence>
<dbReference type="GO" id="GO:0016787">
    <property type="term" value="F:hydrolase activity"/>
    <property type="evidence" value="ECO:0007669"/>
    <property type="project" value="UniProtKB-KW"/>
</dbReference>
<evidence type="ECO:0000256" key="3">
    <source>
        <dbReference type="ARBA" id="ARBA00023004"/>
    </source>
</evidence>
<protein>
    <submittedName>
        <fullName evidence="6">Phosphodiesterase</fullName>
    </submittedName>
</protein>
<dbReference type="GO" id="GO:0046872">
    <property type="term" value="F:metal ion binding"/>
    <property type="evidence" value="ECO:0007669"/>
    <property type="project" value="UniProtKB-KW"/>
</dbReference>
<accession>A0A2S0MPP4</accession>
<name>A0A2S0MPP4_9RHOB</name>
<keyword evidence="3" id="KW-0408">Iron</keyword>
<dbReference type="Gene3D" id="3.60.21.10">
    <property type="match status" value="1"/>
</dbReference>
<sequence>MVGKPLLPQADRMTRFVHLTDLHISHPDLDDPHLSSDTAATLARAVQMINTITPAPDFVVLSGDLTNCGDAASYGLVRDLIAPLQMPVLHALGNHDTRPGYRAAFPETGGCPEAPLFHHSVQGALHVIVLDSSIPGRIAGGLDAEQLALLDRALAEHADLPKLLVCHHPPHFDRPGALDWESLNAGDTAALARILRGHPIAGMLSGHIHINRVLHWQGFPVVISTGLHNTLDILEPADLVILEGSGFALCDHGPAGLDARFVPLGPVPRKLGRIDEEMLRGFR</sequence>
<dbReference type="PANTHER" id="PTHR42988">
    <property type="entry name" value="PHOSPHOHYDROLASE"/>
    <property type="match status" value="1"/>
</dbReference>
<evidence type="ECO:0000256" key="4">
    <source>
        <dbReference type="ARBA" id="ARBA00025742"/>
    </source>
</evidence>
<proteinExistence type="inferred from homology"/>
<keyword evidence="2" id="KW-0378">Hydrolase</keyword>